<protein>
    <submittedName>
        <fullName evidence="2">Uncharacterized protein</fullName>
    </submittedName>
</protein>
<evidence type="ECO:0000313" key="3">
    <source>
        <dbReference type="Proteomes" id="UP001287286"/>
    </source>
</evidence>
<gene>
    <name evidence="2" type="ORF">Purlil1_1695</name>
</gene>
<accession>A0ABR0CD16</accession>
<name>A0ABR0CD16_PURLI</name>
<sequence length="178" mass="18538">MEWNPTASGVRPSTRPQFPRNATPLTQRGRLPGLPLRLHVVFEGHGASPVSPNPATGNPSDSIDTGISPRALPSTVPILHKRETATSAGDNRVALGVPIVECKRRPCSKSPIHANVRASGSHDPVYIGGFYADMCVVRSDGLSAAGVSTYLPAGLDTPTMAAGVSIRGGILSKQTARG</sequence>
<dbReference type="EMBL" id="JAWRVI010000004">
    <property type="protein sequence ID" value="KAK4094204.1"/>
    <property type="molecule type" value="Genomic_DNA"/>
</dbReference>
<comment type="caution">
    <text evidence="2">The sequence shown here is derived from an EMBL/GenBank/DDBJ whole genome shotgun (WGS) entry which is preliminary data.</text>
</comment>
<keyword evidence="3" id="KW-1185">Reference proteome</keyword>
<evidence type="ECO:0000256" key="1">
    <source>
        <dbReference type="SAM" id="MobiDB-lite"/>
    </source>
</evidence>
<dbReference type="Proteomes" id="UP001287286">
    <property type="component" value="Unassembled WGS sequence"/>
</dbReference>
<evidence type="ECO:0000313" key="2">
    <source>
        <dbReference type="EMBL" id="KAK4094204.1"/>
    </source>
</evidence>
<feature type="region of interest" description="Disordered" evidence="1">
    <location>
        <begin position="1"/>
        <end position="30"/>
    </location>
</feature>
<feature type="region of interest" description="Disordered" evidence="1">
    <location>
        <begin position="45"/>
        <end position="76"/>
    </location>
</feature>
<feature type="compositionally biased region" description="Polar residues" evidence="1">
    <location>
        <begin position="53"/>
        <end position="65"/>
    </location>
</feature>
<reference evidence="2 3" key="1">
    <citation type="journal article" date="2024" name="Microbiol. Resour. Announc.">
        <title>Genome annotations for the ascomycete fungi Trichoderma harzianum, Trichoderma aggressivum, and Purpureocillium lilacinum.</title>
        <authorList>
            <person name="Beijen E.P.W."/>
            <person name="Ohm R.A."/>
        </authorList>
    </citation>
    <scope>NUCLEOTIDE SEQUENCE [LARGE SCALE GENOMIC DNA]</scope>
    <source>
        <strain evidence="2 3">CBS 150709</strain>
    </source>
</reference>
<organism evidence="2 3">
    <name type="scientific">Purpureocillium lilacinum</name>
    <name type="common">Paecilomyces lilacinus</name>
    <dbReference type="NCBI Taxonomy" id="33203"/>
    <lineage>
        <taxon>Eukaryota</taxon>
        <taxon>Fungi</taxon>
        <taxon>Dikarya</taxon>
        <taxon>Ascomycota</taxon>
        <taxon>Pezizomycotina</taxon>
        <taxon>Sordariomycetes</taxon>
        <taxon>Hypocreomycetidae</taxon>
        <taxon>Hypocreales</taxon>
        <taxon>Ophiocordycipitaceae</taxon>
        <taxon>Purpureocillium</taxon>
    </lineage>
</organism>
<proteinExistence type="predicted"/>